<keyword evidence="1" id="KW-1133">Transmembrane helix</keyword>
<keyword evidence="1" id="KW-0812">Transmembrane</keyword>
<name>A0ABT6D1C5_9LACO</name>
<feature type="transmembrane region" description="Helical" evidence="1">
    <location>
        <begin position="20"/>
        <end position="40"/>
    </location>
</feature>
<feature type="transmembrane region" description="Helical" evidence="1">
    <location>
        <begin position="60"/>
        <end position="85"/>
    </location>
</feature>
<dbReference type="EMBL" id="JAOZFC020000001">
    <property type="protein sequence ID" value="MDF9298729.1"/>
    <property type="molecule type" value="Genomic_DNA"/>
</dbReference>
<organism evidence="2 3">
    <name type="scientific">Weissella fermenti</name>
    <dbReference type="NCBI Taxonomy" id="2987699"/>
    <lineage>
        <taxon>Bacteria</taxon>
        <taxon>Bacillati</taxon>
        <taxon>Bacillota</taxon>
        <taxon>Bacilli</taxon>
        <taxon>Lactobacillales</taxon>
        <taxon>Lactobacillaceae</taxon>
        <taxon>Weissella</taxon>
    </lineage>
</organism>
<comment type="caution">
    <text evidence="2">The sequence shown here is derived from an EMBL/GenBank/DDBJ whole genome shotgun (WGS) entry which is preliminary data.</text>
</comment>
<evidence type="ECO:0008006" key="4">
    <source>
        <dbReference type="Google" id="ProtNLM"/>
    </source>
</evidence>
<gene>
    <name evidence="2" type="ORF">OIT47_000060</name>
</gene>
<evidence type="ECO:0000313" key="3">
    <source>
        <dbReference type="Proteomes" id="UP001146336"/>
    </source>
</evidence>
<keyword evidence="3" id="KW-1185">Reference proteome</keyword>
<feature type="transmembrane region" description="Helical" evidence="1">
    <location>
        <begin position="128"/>
        <end position="146"/>
    </location>
</feature>
<reference evidence="2" key="1">
    <citation type="submission" date="2023-03" db="EMBL/GenBank/DDBJ databases">
        <title>Comparative genomics of Weissella fermenti BK2, and weissella type species.</title>
        <authorList>
            <person name="Lee J.K."/>
            <person name="Baek J.H."/>
            <person name="Kim J.M."/>
            <person name="Choi D.G."/>
            <person name="Jeon C.O."/>
        </authorList>
    </citation>
    <scope>NUCLEOTIDE SEQUENCE</scope>
    <source>
        <strain evidence="2">BK2</strain>
    </source>
</reference>
<feature type="transmembrane region" description="Helical" evidence="1">
    <location>
        <begin position="166"/>
        <end position="187"/>
    </location>
</feature>
<evidence type="ECO:0000256" key="1">
    <source>
        <dbReference type="SAM" id="Phobius"/>
    </source>
</evidence>
<keyword evidence="1" id="KW-0472">Membrane</keyword>
<sequence length="295" mass="34867">MFDSVSQKIVYTITKRRRFFGIEIWAWIFLITNGIYFNVFKLGLLLKLIPKSWLTVLHSLLLIIESISNAWIIIFVGLLIIWAAYWRFEKSTTMLDYLGVNQHALHNGIKYTDGTEEHFNSFLVAQRALNFITYDYMRLFIMLFFLHVSVNDSQHFFIVPGSGISLYSFNVALHGFFYLITWIYTGWQILKVLISIRYETTINVLNQTQYWEYTQLAQKNTEDGNSCITLAKDNYSTGSYKYIITRVEKRIYPEQMNRDQFTHPQYEKHILYHIVDHYDNLTDAKAAYELLANSD</sequence>
<dbReference type="RefSeq" id="WP_199404605.1">
    <property type="nucleotide sequence ID" value="NZ_JAOZFC020000001.1"/>
</dbReference>
<accession>A0ABT6D1C5</accession>
<dbReference type="Proteomes" id="UP001146336">
    <property type="component" value="Unassembled WGS sequence"/>
</dbReference>
<evidence type="ECO:0000313" key="2">
    <source>
        <dbReference type="EMBL" id="MDF9298729.1"/>
    </source>
</evidence>
<proteinExistence type="predicted"/>
<protein>
    <recommendedName>
        <fullName evidence="4">ABC transporter permease</fullName>
    </recommendedName>
</protein>